<protein>
    <submittedName>
        <fullName evidence="1">Uncharacterized protein</fullName>
    </submittedName>
</protein>
<dbReference type="AlphaFoldDB" id="A0AAV4WTS9"/>
<accession>A0AAV4WTS9</accession>
<sequence length="102" mass="11348">MLRFGLFTFGSLSDLTAAHITSRIIIHKVSSSHKNINVNDETKSRPVTAKQMRVSSAASEETVLRDLAAGRPKWGAFRHSPALIGYAWRHLVMSASFRLKPD</sequence>
<proteinExistence type="predicted"/>
<keyword evidence="2" id="KW-1185">Reference proteome</keyword>
<gene>
    <name evidence="1" type="ORF">CEXT_652021</name>
</gene>
<evidence type="ECO:0000313" key="2">
    <source>
        <dbReference type="Proteomes" id="UP001054945"/>
    </source>
</evidence>
<name>A0AAV4WTS9_CAEEX</name>
<evidence type="ECO:0000313" key="1">
    <source>
        <dbReference type="EMBL" id="GIY85659.1"/>
    </source>
</evidence>
<comment type="caution">
    <text evidence="1">The sequence shown here is derived from an EMBL/GenBank/DDBJ whole genome shotgun (WGS) entry which is preliminary data.</text>
</comment>
<organism evidence="1 2">
    <name type="scientific">Caerostris extrusa</name>
    <name type="common">Bark spider</name>
    <name type="synonym">Caerostris bankana</name>
    <dbReference type="NCBI Taxonomy" id="172846"/>
    <lineage>
        <taxon>Eukaryota</taxon>
        <taxon>Metazoa</taxon>
        <taxon>Ecdysozoa</taxon>
        <taxon>Arthropoda</taxon>
        <taxon>Chelicerata</taxon>
        <taxon>Arachnida</taxon>
        <taxon>Araneae</taxon>
        <taxon>Araneomorphae</taxon>
        <taxon>Entelegynae</taxon>
        <taxon>Araneoidea</taxon>
        <taxon>Araneidae</taxon>
        <taxon>Caerostris</taxon>
    </lineage>
</organism>
<dbReference type="EMBL" id="BPLR01016672">
    <property type="protein sequence ID" value="GIY85659.1"/>
    <property type="molecule type" value="Genomic_DNA"/>
</dbReference>
<dbReference type="Proteomes" id="UP001054945">
    <property type="component" value="Unassembled WGS sequence"/>
</dbReference>
<reference evidence="1 2" key="1">
    <citation type="submission" date="2021-06" db="EMBL/GenBank/DDBJ databases">
        <title>Caerostris extrusa draft genome.</title>
        <authorList>
            <person name="Kono N."/>
            <person name="Arakawa K."/>
        </authorList>
    </citation>
    <scope>NUCLEOTIDE SEQUENCE [LARGE SCALE GENOMIC DNA]</scope>
</reference>